<evidence type="ECO:0000313" key="2">
    <source>
        <dbReference type="Proteomes" id="UP000054544"/>
    </source>
</evidence>
<dbReference type="Gene3D" id="3.60.10.10">
    <property type="entry name" value="Endonuclease/exonuclease/phosphatase"/>
    <property type="match status" value="1"/>
</dbReference>
<dbReference type="Proteomes" id="UP000054544">
    <property type="component" value="Unassembled WGS sequence"/>
</dbReference>
<gene>
    <name evidence="1" type="ORF">H634G_10788</name>
</gene>
<keyword evidence="2" id="KW-1185">Reference proteome</keyword>
<proteinExistence type="predicted"/>
<dbReference type="InterPro" id="IPR036691">
    <property type="entry name" value="Endo/exonu/phosph_ase_sf"/>
</dbReference>
<evidence type="ECO:0000313" key="1">
    <source>
        <dbReference type="EMBL" id="KJK73927.1"/>
    </source>
</evidence>
<evidence type="ECO:0008006" key="3">
    <source>
        <dbReference type="Google" id="ProtNLM"/>
    </source>
</evidence>
<protein>
    <recommendedName>
        <fullName evidence="3">Endonuclease/exonuclease/phosphatase domain-containing protein</fullName>
    </recommendedName>
</protein>
<dbReference type="STRING" id="1291518.A0A0D9NIP5"/>
<reference evidence="2" key="1">
    <citation type="journal article" date="2014" name="BMC Genomics">
        <title>The genome sequence of the biocontrol fungus Metarhizium anisopliae and comparative genomics of Metarhizium species.</title>
        <authorList>
            <person name="Pattemore J.A."/>
            <person name="Hane J.K."/>
            <person name="Williams A.H."/>
            <person name="Wilson B.A."/>
            <person name="Stodart B.J."/>
            <person name="Ash G.J."/>
        </authorList>
    </citation>
    <scope>NUCLEOTIDE SEQUENCE [LARGE SCALE GENOMIC DNA]</scope>
    <source>
        <strain evidence="2">BRIP 53293</strain>
    </source>
</reference>
<sequence>MSRHRRQRKSNSKTLRIFQANVGKIAPARDCALVLADVEEYEVVLCQEPWTETKDCRCLMKPTRPTTPFHWVSSWDSTTTRPRAMTYVRRDSRLITNLQQLYITRDILWLMVNNVTIVNIHRRPDYDVALNMLLQWATTERLPGSRRPQR</sequence>
<dbReference type="SUPFAM" id="SSF56219">
    <property type="entry name" value="DNase I-like"/>
    <property type="match status" value="1"/>
</dbReference>
<dbReference type="AlphaFoldDB" id="A0A0D9NIP5"/>
<accession>A0A0D9NIP5</accession>
<name>A0A0D9NIP5_METAN</name>
<organism evidence="1 2">
    <name type="scientific">Metarhizium anisopliae BRIP 53293</name>
    <dbReference type="NCBI Taxonomy" id="1291518"/>
    <lineage>
        <taxon>Eukaryota</taxon>
        <taxon>Fungi</taxon>
        <taxon>Dikarya</taxon>
        <taxon>Ascomycota</taxon>
        <taxon>Pezizomycotina</taxon>
        <taxon>Sordariomycetes</taxon>
        <taxon>Hypocreomycetidae</taxon>
        <taxon>Hypocreales</taxon>
        <taxon>Clavicipitaceae</taxon>
        <taxon>Metarhizium</taxon>
    </lineage>
</organism>
<dbReference type="EMBL" id="KE384769">
    <property type="protein sequence ID" value="KJK73927.1"/>
    <property type="molecule type" value="Genomic_DNA"/>
</dbReference>